<evidence type="ECO:0000313" key="2">
    <source>
        <dbReference type="EMBL" id="MFB2892318.1"/>
    </source>
</evidence>
<proteinExistence type="predicted"/>
<dbReference type="RefSeq" id="WP_413261990.1">
    <property type="nucleotide sequence ID" value="NZ_JBHFNR010000031.1"/>
</dbReference>
<protein>
    <submittedName>
        <fullName evidence="2">Uncharacterized protein</fullName>
    </submittedName>
</protein>
<name>A0ABV4XKS6_9CYAN</name>
<evidence type="ECO:0000256" key="1">
    <source>
        <dbReference type="SAM" id="Phobius"/>
    </source>
</evidence>
<keyword evidence="1" id="KW-0812">Transmembrane</keyword>
<keyword evidence="1" id="KW-1133">Transmembrane helix</keyword>
<evidence type="ECO:0000313" key="3">
    <source>
        <dbReference type="Proteomes" id="UP001576784"/>
    </source>
</evidence>
<dbReference type="EMBL" id="JBHFNR010000031">
    <property type="protein sequence ID" value="MFB2892318.1"/>
    <property type="molecule type" value="Genomic_DNA"/>
</dbReference>
<sequence length="265" mass="29818">MVQLLGRKKYGSISLFFCILFASSLNLFTLLVIMFQGLTLNRLSVRKAPVLVQVVDSHTTELSDELERNSATIKNFVQSIMISLFSWSGTLPPQTIEEAKNPNSDPGVQIKITNGTSKKIATTTWIASFALSDQNFRQSFLEKVASLTPPEIFSRNSKSAIATQLNIRQISEPEKIEPGKWKVKMVAEINFYQISTNKKRVVPLNKEILMRAVDTPNHPLGNSISPLQQAIYNTRQMGLEIYEIRDLCLSDKTDKTIDCPLNRNP</sequence>
<comment type="caution">
    <text evidence="2">The sequence shown here is derived from an EMBL/GenBank/DDBJ whole genome shotgun (WGS) entry which is preliminary data.</text>
</comment>
<keyword evidence="1" id="KW-0472">Membrane</keyword>
<gene>
    <name evidence="2" type="ORF">ACE1CI_05165</name>
</gene>
<reference evidence="2 3" key="1">
    <citation type="submission" date="2024-09" db="EMBL/GenBank/DDBJ databases">
        <title>Floridaenema gen nov. (Aerosakkonemataceae, Aerosakkonematales ord. nov., Cyanobacteria) from benthic tropical and subtropical fresh waters, with the description of four new species.</title>
        <authorList>
            <person name="Moretto J.A."/>
            <person name="Berthold D.E."/>
            <person name="Lefler F.W."/>
            <person name="Huang I.-S."/>
            <person name="Laughinghouse H. IV."/>
        </authorList>
    </citation>
    <scope>NUCLEOTIDE SEQUENCE [LARGE SCALE GENOMIC DNA]</scope>
    <source>
        <strain evidence="2 3">BLCC-F50</strain>
    </source>
</reference>
<organism evidence="2 3">
    <name type="scientific">Floridaenema flaviceps BLCC-F50</name>
    <dbReference type="NCBI Taxonomy" id="3153642"/>
    <lineage>
        <taxon>Bacteria</taxon>
        <taxon>Bacillati</taxon>
        <taxon>Cyanobacteriota</taxon>
        <taxon>Cyanophyceae</taxon>
        <taxon>Oscillatoriophycideae</taxon>
        <taxon>Aerosakkonematales</taxon>
        <taxon>Aerosakkonemataceae</taxon>
        <taxon>Floridanema</taxon>
        <taxon>Floridanema flaviceps</taxon>
    </lineage>
</organism>
<accession>A0ABV4XKS6</accession>
<keyword evidence="3" id="KW-1185">Reference proteome</keyword>
<feature type="transmembrane region" description="Helical" evidence="1">
    <location>
        <begin position="12"/>
        <end position="35"/>
    </location>
</feature>
<dbReference type="Proteomes" id="UP001576784">
    <property type="component" value="Unassembled WGS sequence"/>
</dbReference>